<dbReference type="Proteomes" id="UP000789941">
    <property type="component" value="Unassembled WGS sequence"/>
</dbReference>
<protein>
    <submittedName>
        <fullName evidence="1">Uncharacterized protein</fullName>
    </submittedName>
</protein>
<evidence type="ECO:0000313" key="2">
    <source>
        <dbReference type="Proteomes" id="UP000789941"/>
    </source>
</evidence>
<dbReference type="AlphaFoldDB" id="A0A5E4LRY8"/>
<sequence length="256" mass="29147">MNPEINTAWKKTCKVLLGDELGELKNYEEWLLRYVEPFGMKKSAISGKDVIVSSDKVPSGSKFLSLDEMDQYMREVGKAKFNIDDVKDLDSIIAVAKEKAFYIGNVVLGNSRQVETSNRCINSSFIYKTQDVYDCKFVAYSSVLRFAEYIFGGNAIGEASKFNIKTFETYKNVRCMETIRNYVASDCYFTGSLENCTNCMFSFNQRNKSYLIGNCQFSSEEYHKLKEKLICDMRDTLKSKKALPSLIDIVNGDVHG</sequence>
<accession>A0A5E4LRY8</accession>
<comment type="caution">
    <text evidence="1">The sequence shown here is derived from an EMBL/GenBank/DDBJ whole genome shotgun (WGS) entry which is preliminary data.</text>
</comment>
<organism evidence="1 2">
    <name type="scientific">Candidatus Bilamarchaeum dharawalense</name>
    <dbReference type="NCBI Taxonomy" id="2885759"/>
    <lineage>
        <taxon>Archaea</taxon>
        <taxon>Candidatus Micrarchaeota</taxon>
        <taxon>Candidatus Micrarchaeia</taxon>
        <taxon>Candidatus Anstonellales</taxon>
        <taxon>Candidatus Bilamarchaeaceae</taxon>
        <taxon>Candidatus Bilamarchaeum</taxon>
    </lineage>
</organism>
<proteinExistence type="predicted"/>
<dbReference type="EMBL" id="CABMJJ010000009">
    <property type="protein sequence ID" value="VVC04179.1"/>
    <property type="molecule type" value="Genomic_DNA"/>
</dbReference>
<gene>
    <name evidence="1" type="ORF">LFW2832_00782</name>
</gene>
<name>A0A5E4LRY8_9ARCH</name>
<evidence type="ECO:0000313" key="1">
    <source>
        <dbReference type="EMBL" id="VVC04179.1"/>
    </source>
</evidence>
<reference evidence="1 2" key="1">
    <citation type="submission" date="2019-08" db="EMBL/GenBank/DDBJ databases">
        <authorList>
            <person name="Vazquez-Campos X."/>
        </authorList>
    </citation>
    <scope>NUCLEOTIDE SEQUENCE [LARGE SCALE GENOMIC DNA]</scope>
    <source>
        <strain evidence="1">LFW-283_2</strain>
    </source>
</reference>